<sequence>MSFNKTLDGNLDEFLRLHIELANSGENEPFSDNNQAIIILNSLPESYRKVKNAIKYCKIEITLEEVISALKSKDLEIKSEKHGGSNEEVNFSRGDLIIGNLDTLKAETTIEITTKKTIIIRDDQTLKAQLILLAATVVTNQDISKKDCYFLNKGKPKK</sequence>
<dbReference type="Proteomes" id="UP000596661">
    <property type="component" value="Chromosome 7"/>
</dbReference>
<name>A0A803Q1I6_CANSA</name>
<reference evidence="1" key="1">
    <citation type="submission" date="2018-11" db="EMBL/GenBank/DDBJ databases">
        <authorList>
            <person name="Grassa J C."/>
        </authorList>
    </citation>
    <scope>NUCLEOTIDE SEQUENCE [LARGE SCALE GENOMIC DNA]</scope>
</reference>
<evidence type="ECO:0000313" key="1">
    <source>
        <dbReference type="EnsemblPlants" id="cds.evm.model.07.1153"/>
    </source>
</evidence>
<dbReference type="Gramene" id="evm.model.07.1153">
    <property type="protein sequence ID" value="cds.evm.model.07.1153"/>
    <property type="gene ID" value="evm.TU.07.1153"/>
</dbReference>
<protein>
    <recommendedName>
        <fullName evidence="3">Retrovirus-related Pol polyprotein from transposon TNT 1-94</fullName>
    </recommendedName>
</protein>
<dbReference type="Pfam" id="PF14223">
    <property type="entry name" value="Retrotran_gag_2"/>
    <property type="match status" value="1"/>
</dbReference>
<accession>A0A803Q1I6</accession>
<organism evidence="1 2">
    <name type="scientific">Cannabis sativa</name>
    <name type="common">Hemp</name>
    <name type="synonym">Marijuana</name>
    <dbReference type="NCBI Taxonomy" id="3483"/>
    <lineage>
        <taxon>Eukaryota</taxon>
        <taxon>Viridiplantae</taxon>
        <taxon>Streptophyta</taxon>
        <taxon>Embryophyta</taxon>
        <taxon>Tracheophyta</taxon>
        <taxon>Spermatophyta</taxon>
        <taxon>Magnoliopsida</taxon>
        <taxon>eudicotyledons</taxon>
        <taxon>Gunneridae</taxon>
        <taxon>Pentapetalae</taxon>
        <taxon>rosids</taxon>
        <taxon>fabids</taxon>
        <taxon>Rosales</taxon>
        <taxon>Cannabaceae</taxon>
        <taxon>Cannabis</taxon>
    </lineage>
</organism>
<dbReference type="EnsemblPlants" id="evm.model.07.1153">
    <property type="protein sequence ID" value="cds.evm.model.07.1153"/>
    <property type="gene ID" value="evm.TU.07.1153"/>
</dbReference>
<proteinExistence type="predicted"/>
<keyword evidence="2" id="KW-1185">Reference proteome</keyword>
<dbReference type="AlphaFoldDB" id="A0A803Q1I6"/>
<evidence type="ECO:0000313" key="2">
    <source>
        <dbReference type="Proteomes" id="UP000596661"/>
    </source>
</evidence>
<reference evidence="1" key="2">
    <citation type="submission" date="2021-03" db="UniProtKB">
        <authorList>
            <consortium name="EnsemblPlants"/>
        </authorList>
    </citation>
    <scope>IDENTIFICATION</scope>
</reference>
<dbReference type="EMBL" id="UZAU01000655">
    <property type="status" value="NOT_ANNOTATED_CDS"/>
    <property type="molecule type" value="Genomic_DNA"/>
</dbReference>
<evidence type="ECO:0008006" key="3">
    <source>
        <dbReference type="Google" id="ProtNLM"/>
    </source>
</evidence>